<accession>A0AA38NZS5</accession>
<dbReference type="Proteomes" id="UP001163846">
    <property type="component" value="Unassembled WGS sequence"/>
</dbReference>
<sequence>MSLFRLRALYPQLSSTRLAASHSTSARQFKVTLDGRTLYIDEALAKELGWSPSTSSEGIPLRLRGCEPQYYAITPEGTDEDLLAQGTVESSRDTTVKGVIDYLKKSDAC</sequence>
<proteinExistence type="predicted"/>
<evidence type="ECO:0000313" key="2">
    <source>
        <dbReference type="Proteomes" id="UP001163846"/>
    </source>
</evidence>
<protein>
    <submittedName>
        <fullName evidence="1">Uncharacterized protein</fullName>
    </submittedName>
</protein>
<gene>
    <name evidence="1" type="ORF">F5878DRAFT_569495</name>
</gene>
<dbReference type="AlphaFoldDB" id="A0AA38NZS5"/>
<comment type="caution">
    <text evidence="1">The sequence shown here is derived from an EMBL/GenBank/DDBJ whole genome shotgun (WGS) entry which is preliminary data.</text>
</comment>
<reference evidence="1" key="1">
    <citation type="submission" date="2022-08" db="EMBL/GenBank/DDBJ databases">
        <authorList>
            <consortium name="DOE Joint Genome Institute"/>
            <person name="Min B."/>
            <person name="Riley R."/>
            <person name="Sierra-Patev S."/>
            <person name="Naranjo-Ortiz M."/>
            <person name="Looney B."/>
            <person name="Konkel Z."/>
            <person name="Slot J.C."/>
            <person name="Sakamoto Y."/>
            <person name="Steenwyk J.L."/>
            <person name="Rokas A."/>
            <person name="Carro J."/>
            <person name="Camarero S."/>
            <person name="Ferreira P."/>
            <person name="Molpeceres G."/>
            <person name="Ruiz-Duenas F.J."/>
            <person name="Serrano A."/>
            <person name="Henrissat B."/>
            <person name="Drula E."/>
            <person name="Hughes K.W."/>
            <person name="Mata J.L."/>
            <person name="Ishikawa N.K."/>
            <person name="Vargas-Isla R."/>
            <person name="Ushijima S."/>
            <person name="Smith C.A."/>
            <person name="Ahrendt S."/>
            <person name="Andreopoulos W."/>
            <person name="He G."/>
            <person name="Labutti K."/>
            <person name="Lipzen A."/>
            <person name="Ng V."/>
            <person name="Sandor L."/>
            <person name="Barry K."/>
            <person name="Martinez A.T."/>
            <person name="Xiao Y."/>
            <person name="Gibbons J.G."/>
            <person name="Terashima K."/>
            <person name="Hibbett D.S."/>
            <person name="Grigoriev I.V."/>
        </authorList>
    </citation>
    <scope>NUCLEOTIDE SEQUENCE</scope>
    <source>
        <strain evidence="1">TFB9207</strain>
    </source>
</reference>
<keyword evidence="2" id="KW-1185">Reference proteome</keyword>
<organism evidence="1 2">
    <name type="scientific">Lentinula raphanica</name>
    <dbReference type="NCBI Taxonomy" id="153919"/>
    <lineage>
        <taxon>Eukaryota</taxon>
        <taxon>Fungi</taxon>
        <taxon>Dikarya</taxon>
        <taxon>Basidiomycota</taxon>
        <taxon>Agaricomycotina</taxon>
        <taxon>Agaricomycetes</taxon>
        <taxon>Agaricomycetidae</taxon>
        <taxon>Agaricales</taxon>
        <taxon>Marasmiineae</taxon>
        <taxon>Omphalotaceae</taxon>
        <taxon>Lentinula</taxon>
    </lineage>
</organism>
<name>A0AA38NZS5_9AGAR</name>
<evidence type="ECO:0000313" key="1">
    <source>
        <dbReference type="EMBL" id="KAJ3833660.1"/>
    </source>
</evidence>
<dbReference type="EMBL" id="MU806657">
    <property type="protein sequence ID" value="KAJ3833660.1"/>
    <property type="molecule type" value="Genomic_DNA"/>
</dbReference>